<evidence type="ECO:0000256" key="4">
    <source>
        <dbReference type="ARBA" id="ARBA00023136"/>
    </source>
</evidence>
<proteinExistence type="predicted"/>
<feature type="transmembrane region" description="Helical" evidence="5">
    <location>
        <begin position="12"/>
        <end position="30"/>
    </location>
</feature>
<feature type="transmembrane region" description="Helical" evidence="5">
    <location>
        <begin position="80"/>
        <end position="106"/>
    </location>
</feature>
<keyword evidence="3 5" id="KW-1133">Transmembrane helix</keyword>
<feature type="transmembrane region" description="Helical" evidence="5">
    <location>
        <begin position="42"/>
        <end position="60"/>
    </location>
</feature>
<reference evidence="6" key="2">
    <citation type="submission" date="2007-05" db="EMBL/GenBank/DDBJ databases">
        <authorList>
            <person name="Dabour N."/>
            <person name="LaPointe G."/>
        </authorList>
    </citation>
    <scope>NUCLEOTIDE SEQUENCE</scope>
</reference>
<dbReference type="InterPro" id="IPR052556">
    <property type="entry name" value="PolySynth_Transporter"/>
</dbReference>
<dbReference type="EMBL" id="AY741550">
    <property type="protein sequence ID" value="AAX19711.1"/>
    <property type="molecule type" value="Genomic_DNA"/>
</dbReference>
<dbReference type="PANTHER" id="PTHR43424:SF1">
    <property type="entry name" value="LOCUS PUTATIVE PROTEIN 1-RELATED"/>
    <property type="match status" value="1"/>
</dbReference>
<dbReference type="InterPro" id="IPR002797">
    <property type="entry name" value="Polysacc_synth"/>
</dbReference>
<evidence type="ECO:0000256" key="3">
    <source>
        <dbReference type="ARBA" id="ARBA00022989"/>
    </source>
</evidence>
<keyword evidence="4 5" id="KW-0472">Membrane</keyword>
<evidence type="ECO:0000256" key="1">
    <source>
        <dbReference type="ARBA" id="ARBA00004141"/>
    </source>
</evidence>
<keyword evidence="2 5" id="KW-0812">Transmembrane</keyword>
<organism evidence="6">
    <name type="scientific">Lactococcus lactis</name>
    <dbReference type="NCBI Taxonomy" id="1358"/>
    <lineage>
        <taxon>Bacteria</taxon>
        <taxon>Bacillati</taxon>
        <taxon>Bacillota</taxon>
        <taxon>Bacilli</taxon>
        <taxon>Lactobacillales</taxon>
        <taxon>Streptococcaceae</taxon>
        <taxon>Lactococcus</taxon>
    </lineage>
</organism>
<feature type="transmembrane region" description="Helical" evidence="5">
    <location>
        <begin position="350"/>
        <end position="371"/>
    </location>
</feature>
<evidence type="ECO:0000313" key="6">
    <source>
        <dbReference type="EMBL" id="AAX19711.1"/>
    </source>
</evidence>
<dbReference type="AlphaFoldDB" id="Q3ZK40"/>
<protein>
    <submittedName>
        <fullName evidence="6">EpsM</fullName>
    </submittedName>
</protein>
<comment type="subcellular location">
    <subcellularLocation>
        <location evidence="1">Membrane</location>
        <topology evidence="1">Multi-pass membrane protein</topology>
    </subcellularLocation>
</comment>
<feature type="transmembrane region" description="Helical" evidence="5">
    <location>
        <begin position="316"/>
        <end position="338"/>
    </location>
</feature>
<sequence>MKKVGHNYILNLLYQLLMVILPLITAPYISRTIGAEGIGINAFTATIAQYFVIVAVLGTATYGNREIAYHQNDKEARSQIFWGITFVSWISATIALVSYIIVITFLKSYHTIYLLQGLLILTSLFDISWYFMGRENFRVIVFRNFLIKIITLICILIFIKTPLDLTKYVAISTIGGFLGSLSLWPYLRKEIFKPKFKALNLSVHFKYTLALFLPQIMMQVYTILNRNMIGAFDSIRNLGYYNQADTLIKAVLSVITAFSPVMLPHIAKMHAQNQKKRVKELIVKSFNIISGLSIALFFGLAGIALNFAPFFWGEDFIKVGILIFVQSPFLIFISWNYIIGGQYLLATNKIKIYSTSIIIAAIVSLITNLILIPTIGVVGASISAILSEFSIFIYQRYNTKEDFSNKELFNQIWKYLLSGLIMFIIIFEINQTFKMNVVQLILQVFLGAIIYIFMNFVLKTKLWEYFYSLLFKIIFKNFKKNL</sequence>
<reference evidence="6" key="1">
    <citation type="journal article" date="2005" name="Appl. Environ. Microbiol.">
        <title>Identification and molecular characterization of the chromosomal exopolysaccharide biosynthesis gene cluster from Lactococcus lactis subsp. cremoris SMQ-461.</title>
        <authorList>
            <person name="Dabour N."/>
            <person name="Lapointe G."/>
        </authorList>
    </citation>
    <scope>NUCLEOTIDE SEQUENCE</scope>
</reference>
<feature type="transmembrane region" description="Helical" evidence="5">
    <location>
        <begin position="288"/>
        <end position="310"/>
    </location>
</feature>
<feature type="transmembrane region" description="Helical" evidence="5">
    <location>
        <begin position="247"/>
        <end position="267"/>
    </location>
</feature>
<feature type="transmembrane region" description="Helical" evidence="5">
    <location>
        <begin position="415"/>
        <end position="433"/>
    </location>
</feature>
<feature type="transmembrane region" description="Helical" evidence="5">
    <location>
        <begin position="207"/>
        <end position="224"/>
    </location>
</feature>
<feature type="transmembrane region" description="Helical" evidence="5">
    <location>
        <begin position="439"/>
        <end position="458"/>
    </location>
</feature>
<feature type="transmembrane region" description="Helical" evidence="5">
    <location>
        <begin position="139"/>
        <end position="159"/>
    </location>
</feature>
<accession>Q3ZK40</accession>
<feature type="transmembrane region" description="Helical" evidence="5">
    <location>
        <begin position="165"/>
        <end position="187"/>
    </location>
</feature>
<dbReference type="GO" id="GO:0016020">
    <property type="term" value="C:membrane"/>
    <property type="evidence" value="ECO:0007669"/>
    <property type="project" value="UniProtKB-SubCell"/>
</dbReference>
<name>Q3ZK40_9LACT</name>
<dbReference type="Pfam" id="PF01943">
    <property type="entry name" value="Polysacc_synt"/>
    <property type="match status" value="1"/>
</dbReference>
<evidence type="ECO:0000256" key="5">
    <source>
        <dbReference type="SAM" id="Phobius"/>
    </source>
</evidence>
<gene>
    <name evidence="6" type="primary">epsM</name>
</gene>
<dbReference type="PANTHER" id="PTHR43424">
    <property type="entry name" value="LOCUS PUTATIVE PROTEIN 1-RELATED"/>
    <property type="match status" value="1"/>
</dbReference>
<evidence type="ECO:0000256" key="2">
    <source>
        <dbReference type="ARBA" id="ARBA00022692"/>
    </source>
</evidence>
<feature type="transmembrane region" description="Helical" evidence="5">
    <location>
        <begin position="112"/>
        <end position="132"/>
    </location>
</feature>